<reference evidence="1 2" key="1">
    <citation type="journal article" date="2017" name="Nat. Commun.">
        <title>In situ click chemistry generation of cyclooxygenase-2 inhibitors.</title>
        <authorList>
            <person name="Bhardwaj A."/>
            <person name="Kaur J."/>
            <person name="Wuest M."/>
            <person name="Wuest F."/>
        </authorList>
    </citation>
    <scope>NUCLEOTIDE SEQUENCE [LARGE SCALE GENOMIC DNA]</scope>
    <source>
        <strain evidence="1">S2_012_000_R3_94</strain>
    </source>
</reference>
<organism evidence="1 2">
    <name type="scientific">Paracoccus denitrificans</name>
    <dbReference type="NCBI Taxonomy" id="266"/>
    <lineage>
        <taxon>Bacteria</taxon>
        <taxon>Pseudomonadati</taxon>
        <taxon>Pseudomonadota</taxon>
        <taxon>Alphaproteobacteria</taxon>
        <taxon>Rhodobacterales</taxon>
        <taxon>Paracoccaceae</taxon>
        <taxon>Paracoccus</taxon>
    </lineage>
</organism>
<evidence type="ECO:0000313" key="1">
    <source>
        <dbReference type="EMBL" id="TKW63825.1"/>
    </source>
</evidence>
<name>A0A533HZB8_PARDE</name>
<dbReference type="Proteomes" id="UP000315344">
    <property type="component" value="Unassembled WGS sequence"/>
</dbReference>
<gene>
    <name evidence="1" type="ORF">DI616_19085</name>
</gene>
<protein>
    <submittedName>
        <fullName evidence="1">Uncharacterized protein</fullName>
    </submittedName>
</protein>
<sequence length="425" mass="47151">MWLVDRDSDGLSGERIALPSPLRTALVRWYIGIGDRGDEEAGILLVQQARVGGKWIGCDCLGEDAPPPILTPAFLSEAETFYLRRLTGASRPVHRLDCPFFRDQATNRLSEVGHPQSASVPAPAYFEVLRPAPEKLAQAPDHAATDDRSRQGSVPRLARLLWRLLDLAGRHRFGSEPGSITHEFSSLWRVAGKIEVAPGIGLDQVMWTHGQALHSRRAYATLRALSGRWPRGHAAQGFLFLFATEFKGHEVFAAGAEPIRIANRVQSPSLRNTPVKGPYLVIVVIGEYPERRGFVPLRAYAQPILSGHRFVPVESEQERSVLHRLLAYQRSLLRRRVQLLLERPIFDRLTPLGACRPDIWLEARSLATGEVFEAGVDCSAIYPNAAMNADRQKQLEQFGRVIPVGADDVEGSGLVIALDEIVRLL</sequence>
<evidence type="ECO:0000313" key="2">
    <source>
        <dbReference type="Proteomes" id="UP000315344"/>
    </source>
</evidence>
<comment type="caution">
    <text evidence="1">The sequence shown here is derived from an EMBL/GenBank/DDBJ whole genome shotgun (WGS) entry which is preliminary data.</text>
</comment>
<dbReference type="EMBL" id="VAFL01000028">
    <property type="protein sequence ID" value="TKW63825.1"/>
    <property type="molecule type" value="Genomic_DNA"/>
</dbReference>
<accession>A0A533HZB8</accession>
<dbReference type="AlphaFoldDB" id="A0A533HZB8"/>
<proteinExistence type="predicted"/>